<reference evidence="2" key="1">
    <citation type="submission" date="2018-02" db="EMBL/GenBank/DDBJ databases">
        <title>Rhizophora mucronata_Transcriptome.</title>
        <authorList>
            <person name="Meera S.P."/>
            <person name="Sreeshan A."/>
            <person name="Augustine A."/>
        </authorList>
    </citation>
    <scope>NUCLEOTIDE SEQUENCE</scope>
    <source>
        <tissue evidence="2">Leaf</tissue>
    </source>
</reference>
<evidence type="ECO:0000313" key="2">
    <source>
        <dbReference type="EMBL" id="MBX62083.1"/>
    </source>
</evidence>
<proteinExistence type="predicted"/>
<feature type="region of interest" description="Disordered" evidence="1">
    <location>
        <begin position="37"/>
        <end position="56"/>
    </location>
</feature>
<protein>
    <submittedName>
        <fullName evidence="2">Uncharacterized protein</fullName>
    </submittedName>
</protein>
<dbReference type="AlphaFoldDB" id="A0A2P2Q547"/>
<organism evidence="2">
    <name type="scientific">Rhizophora mucronata</name>
    <name type="common">Asiatic mangrove</name>
    <dbReference type="NCBI Taxonomy" id="61149"/>
    <lineage>
        <taxon>Eukaryota</taxon>
        <taxon>Viridiplantae</taxon>
        <taxon>Streptophyta</taxon>
        <taxon>Embryophyta</taxon>
        <taxon>Tracheophyta</taxon>
        <taxon>Spermatophyta</taxon>
        <taxon>Magnoliopsida</taxon>
        <taxon>eudicotyledons</taxon>
        <taxon>Gunneridae</taxon>
        <taxon>Pentapetalae</taxon>
        <taxon>rosids</taxon>
        <taxon>fabids</taxon>
        <taxon>Malpighiales</taxon>
        <taxon>Rhizophoraceae</taxon>
        <taxon>Rhizophora</taxon>
    </lineage>
</organism>
<feature type="compositionally biased region" description="Basic and acidic residues" evidence="1">
    <location>
        <begin position="42"/>
        <end position="56"/>
    </location>
</feature>
<accession>A0A2P2Q547</accession>
<evidence type="ECO:0000256" key="1">
    <source>
        <dbReference type="SAM" id="MobiDB-lite"/>
    </source>
</evidence>
<name>A0A2P2Q547_RHIMU</name>
<sequence>MLIIIYSTGSLPYPAIAIPESVSLFFQEESALTKKKKFKLGPRRETKPPTSDGKESRFQFSTFQPYFDTYSFPHNTGTVKNEKNTGQSGGIC</sequence>
<dbReference type="EMBL" id="GGEC01081599">
    <property type="protein sequence ID" value="MBX62083.1"/>
    <property type="molecule type" value="Transcribed_RNA"/>
</dbReference>